<proteinExistence type="predicted"/>
<sequence>MTQQRLAELLAEFEAARVSHVDQLLEVRHELQHVEYILHLSPDDLIAKEQTRVDDPWSYCYPPYETWTNLVQAARRFIIARDNGIFDDSWEVMWKLRFGGAV</sequence>
<name>A0A177JR86_SPHYA</name>
<organism evidence="1 2">
    <name type="scientific">Sphingobium yanoikuyae</name>
    <name type="common">Sphingomonas yanoikuyae</name>
    <dbReference type="NCBI Taxonomy" id="13690"/>
    <lineage>
        <taxon>Bacteria</taxon>
        <taxon>Pseudomonadati</taxon>
        <taxon>Pseudomonadota</taxon>
        <taxon>Alphaproteobacteria</taxon>
        <taxon>Sphingomonadales</taxon>
        <taxon>Sphingomonadaceae</taxon>
        <taxon>Sphingobium</taxon>
    </lineage>
</organism>
<accession>A0A177JR86</accession>
<comment type="caution">
    <text evidence="1">The sequence shown here is derived from an EMBL/GenBank/DDBJ whole genome shotgun (WGS) entry which is preliminary data.</text>
</comment>
<reference evidence="1 2" key="1">
    <citation type="submission" date="2016-02" db="EMBL/GenBank/DDBJ databases">
        <authorList>
            <person name="Wen L."/>
            <person name="He K."/>
            <person name="Yang H."/>
        </authorList>
    </citation>
    <scope>NUCLEOTIDE SEQUENCE [LARGE SCALE GENOMIC DNA]</scope>
    <source>
        <strain evidence="1 2">CD09_2</strain>
    </source>
</reference>
<dbReference type="EMBL" id="LSTR01000040">
    <property type="protein sequence ID" value="OAH42785.1"/>
    <property type="molecule type" value="Genomic_DNA"/>
</dbReference>
<dbReference type="RefSeq" id="WP_063976632.1">
    <property type="nucleotide sequence ID" value="NZ_LSTR01000040.1"/>
</dbReference>
<dbReference type="AlphaFoldDB" id="A0A177JR86"/>
<evidence type="ECO:0000313" key="1">
    <source>
        <dbReference type="EMBL" id="OAH42785.1"/>
    </source>
</evidence>
<dbReference type="Proteomes" id="UP000077262">
    <property type="component" value="Unassembled WGS sequence"/>
</dbReference>
<protein>
    <submittedName>
        <fullName evidence="1">Uncharacterized protein</fullName>
    </submittedName>
</protein>
<evidence type="ECO:0000313" key="2">
    <source>
        <dbReference type="Proteomes" id="UP000077262"/>
    </source>
</evidence>
<gene>
    <name evidence="1" type="ORF">AX777_05975</name>
</gene>